<comment type="subcellular location">
    <subcellularLocation>
        <location evidence="1">Cell membrane</location>
        <topology evidence="1">Multi-pass membrane protein</topology>
    </subcellularLocation>
</comment>
<feature type="transmembrane region" description="Helical" evidence="6">
    <location>
        <begin position="123"/>
        <end position="145"/>
    </location>
</feature>
<keyword evidence="2" id="KW-1003">Cell membrane</keyword>
<protein>
    <submittedName>
        <fullName evidence="8">Cytochrome b/b6 domain-containing protein</fullName>
    </submittedName>
</protein>
<dbReference type="InterPro" id="IPR016174">
    <property type="entry name" value="Di-haem_cyt_TM"/>
</dbReference>
<evidence type="ECO:0000259" key="7">
    <source>
        <dbReference type="Pfam" id="PF01292"/>
    </source>
</evidence>
<proteinExistence type="predicted"/>
<gene>
    <name evidence="8" type="ORF">SPF06_02395</name>
</gene>
<accession>A0ABU5T1M5</accession>
<dbReference type="SUPFAM" id="SSF81342">
    <property type="entry name" value="Transmembrane di-heme cytochromes"/>
    <property type="match status" value="1"/>
</dbReference>
<sequence>MPSSPTTAPAWTKAAWFKPAAIAVGAIIVLGLLVLLARWLRSTEAVSQFIATYPGHAALPADTPTGLPLWLNWSHFFNVFFIVLIVRSGIQVRYTTRPQGYWKRNNKGLIKTKGQPKKISLDLWFHLTLDALWVLNGLIYVILLFSTGQWKRIVPTGWDVFPHALSVVIQYASLDWPLENGWVNYNALQLLAYFVTVFIAAPLAVLTGLRMSGAWPAKAPRLNNAYPIEAARAMHFPIAIYFVAFVVVHVFLVLTTGALRNLNHMFASNDGEGWLGFGFFAAAIVVIVAAWFLARPLFLRPIASLMGSVTRN</sequence>
<evidence type="ECO:0000256" key="2">
    <source>
        <dbReference type="ARBA" id="ARBA00022475"/>
    </source>
</evidence>
<evidence type="ECO:0000256" key="3">
    <source>
        <dbReference type="ARBA" id="ARBA00022692"/>
    </source>
</evidence>
<comment type="caution">
    <text evidence="8">The sequence shown here is derived from an EMBL/GenBank/DDBJ whole genome shotgun (WGS) entry which is preliminary data.</text>
</comment>
<dbReference type="EMBL" id="JAYGGQ010000001">
    <property type="protein sequence ID" value="MEA5453562.1"/>
    <property type="molecule type" value="Genomic_DNA"/>
</dbReference>
<dbReference type="Gene3D" id="1.20.950.20">
    <property type="entry name" value="Transmembrane di-heme cytochromes, Chain C"/>
    <property type="match status" value="1"/>
</dbReference>
<dbReference type="Proteomes" id="UP001304769">
    <property type="component" value="Unassembled WGS sequence"/>
</dbReference>
<keyword evidence="4 6" id="KW-1133">Transmembrane helix</keyword>
<feature type="domain" description="Cytochrome b561 bacterial/Ni-hydrogenase" evidence="7">
    <location>
        <begin position="69"/>
        <end position="266"/>
    </location>
</feature>
<evidence type="ECO:0000256" key="1">
    <source>
        <dbReference type="ARBA" id="ARBA00004651"/>
    </source>
</evidence>
<feature type="transmembrane region" description="Helical" evidence="6">
    <location>
        <begin position="20"/>
        <end position="40"/>
    </location>
</feature>
<feature type="transmembrane region" description="Helical" evidence="6">
    <location>
        <begin position="190"/>
        <end position="209"/>
    </location>
</feature>
<keyword evidence="5 6" id="KW-0472">Membrane</keyword>
<organism evidence="8 9">
    <name type="scientific">Sinomonas terricola</name>
    <dbReference type="NCBI Taxonomy" id="3110330"/>
    <lineage>
        <taxon>Bacteria</taxon>
        <taxon>Bacillati</taxon>
        <taxon>Actinomycetota</taxon>
        <taxon>Actinomycetes</taxon>
        <taxon>Micrococcales</taxon>
        <taxon>Micrococcaceae</taxon>
        <taxon>Sinomonas</taxon>
    </lineage>
</organism>
<evidence type="ECO:0000256" key="4">
    <source>
        <dbReference type="ARBA" id="ARBA00022989"/>
    </source>
</evidence>
<evidence type="ECO:0000313" key="8">
    <source>
        <dbReference type="EMBL" id="MEA5453562.1"/>
    </source>
</evidence>
<evidence type="ECO:0000256" key="6">
    <source>
        <dbReference type="SAM" id="Phobius"/>
    </source>
</evidence>
<keyword evidence="3 6" id="KW-0812">Transmembrane</keyword>
<dbReference type="RefSeq" id="WP_323277315.1">
    <property type="nucleotide sequence ID" value="NZ_JAYGGQ010000001.1"/>
</dbReference>
<evidence type="ECO:0000256" key="5">
    <source>
        <dbReference type="ARBA" id="ARBA00023136"/>
    </source>
</evidence>
<reference evidence="8 9" key="1">
    <citation type="submission" date="2023-12" db="EMBL/GenBank/DDBJ databases">
        <title>Sinomonas terricola sp. nov, isolated from litchi orchard soil in Guangdong, PR China.</title>
        <authorList>
            <person name="Jiaxin W."/>
            <person name="Yang Z."/>
            <person name="Honghui Z."/>
        </authorList>
    </citation>
    <scope>NUCLEOTIDE SEQUENCE [LARGE SCALE GENOMIC DNA]</scope>
    <source>
        <strain evidence="8 9">JGH33</strain>
    </source>
</reference>
<evidence type="ECO:0000313" key="9">
    <source>
        <dbReference type="Proteomes" id="UP001304769"/>
    </source>
</evidence>
<feature type="transmembrane region" description="Helical" evidence="6">
    <location>
        <begin position="230"/>
        <end position="254"/>
    </location>
</feature>
<name>A0ABU5T1M5_9MICC</name>
<dbReference type="InterPro" id="IPR011577">
    <property type="entry name" value="Cyt_b561_bac/Ni-Hgenase"/>
</dbReference>
<keyword evidence="9" id="KW-1185">Reference proteome</keyword>
<dbReference type="Pfam" id="PF01292">
    <property type="entry name" value="Ni_hydr_CYTB"/>
    <property type="match status" value="1"/>
</dbReference>
<feature type="transmembrane region" description="Helical" evidence="6">
    <location>
        <begin position="274"/>
        <end position="294"/>
    </location>
</feature>